<sequence>MPAKIRVLQTIRQGRIGGGETHVLDLVQALDKRQFEPVVLAFTPGPLVDRLAELAVPVHVIETEVPFDVRCWGRVEALLRQERIDLVHAHGTRAQSNTFWAARRRGLPLLYTVHGWSFHPDQNPLHRRYRQLSEQLLMGQAAGTICVSQSNYQDGRAFSRMARATVIRNGIDLTRFRPAPDAGFRAELGVGPDTVLVGCVARLTAQKDPLALIRAVAALPAGLDVVLALVGDGELRAPAEALARQLGVAERVRFVGFRQDVPQVLRALDVYCLPSLWEGLPIGVLEAMACARPVLATAVDGTREVIAHGRNGWLVPPATPAALTAALTHLVTSPTLRAALAAQAERTVHAGYSVHAMTRQVEALYRRHAA</sequence>
<evidence type="ECO:0000313" key="5">
    <source>
        <dbReference type="EMBL" id="RSK43080.1"/>
    </source>
</evidence>
<dbReference type="InterPro" id="IPR001296">
    <property type="entry name" value="Glyco_trans_1"/>
</dbReference>
<evidence type="ECO:0000256" key="1">
    <source>
        <dbReference type="ARBA" id="ARBA00022676"/>
    </source>
</evidence>
<dbReference type="SUPFAM" id="SSF53756">
    <property type="entry name" value="UDP-Glycosyltransferase/glycogen phosphorylase"/>
    <property type="match status" value="1"/>
</dbReference>
<reference evidence="5 6" key="1">
    <citation type="submission" date="2018-12" db="EMBL/GenBank/DDBJ databases">
        <authorList>
            <person name="Feng G."/>
            <person name="Zhu H."/>
        </authorList>
    </citation>
    <scope>NUCLEOTIDE SEQUENCE [LARGE SCALE GENOMIC DNA]</scope>
    <source>
        <strain evidence="5 6">KCTC 12533</strain>
    </source>
</reference>
<comment type="caution">
    <text evidence="5">The sequence shown here is derived from an EMBL/GenBank/DDBJ whole genome shotgun (WGS) entry which is preliminary data.</text>
</comment>
<dbReference type="OrthoDB" id="9811239at2"/>
<feature type="domain" description="Glycosyltransferase subfamily 4-like N-terminal" evidence="4">
    <location>
        <begin position="16"/>
        <end position="175"/>
    </location>
</feature>
<dbReference type="PANTHER" id="PTHR12526">
    <property type="entry name" value="GLYCOSYLTRANSFERASE"/>
    <property type="match status" value="1"/>
</dbReference>
<protein>
    <submittedName>
        <fullName evidence="5">Glycosyltransferase family 1 protein</fullName>
    </submittedName>
</protein>
<name>A0A428K9D4_9BACT</name>
<organism evidence="5 6">
    <name type="scientific">Hymenobacter rigui</name>
    <dbReference type="NCBI Taxonomy" id="334424"/>
    <lineage>
        <taxon>Bacteria</taxon>
        <taxon>Pseudomonadati</taxon>
        <taxon>Bacteroidota</taxon>
        <taxon>Cytophagia</taxon>
        <taxon>Cytophagales</taxon>
        <taxon>Hymenobacteraceae</taxon>
        <taxon>Hymenobacter</taxon>
    </lineage>
</organism>
<dbReference type="PANTHER" id="PTHR12526:SF510">
    <property type="entry name" value="D-INOSITOL 3-PHOSPHATE GLYCOSYLTRANSFERASE"/>
    <property type="match status" value="1"/>
</dbReference>
<dbReference type="RefSeq" id="WP_125424523.1">
    <property type="nucleotide sequence ID" value="NZ_RWIT01000028.1"/>
</dbReference>
<proteinExistence type="predicted"/>
<evidence type="ECO:0000313" key="6">
    <source>
        <dbReference type="Proteomes" id="UP000273500"/>
    </source>
</evidence>
<evidence type="ECO:0000259" key="3">
    <source>
        <dbReference type="Pfam" id="PF00534"/>
    </source>
</evidence>
<dbReference type="Pfam" id="PF00534">
    <property type="entry name" value="Glycos_transf_1"/>
    <property type="match status" value="1"/>
</dbReference>
<dbReference type="EMBL" id="RWIT01000028">
    <property type="protein sequence ID" value="RSK43080.1"/>
    <property type="molecule type" value="Genomic_DNA"/>
</dbReference>
<dbReference type="Gene3D" id="3.40.50.2000">
    <property type="entry name" value="Glycogen Phosphorylase B"/>
    <property type="match status" value="2"/>
</dbReference>
<dbReference type="GO" id="GO:0016757">
    <property type="term" value="F:glycosyltransferase activity"/>
    <property type="evidence" value="ECO:0007669"/>
    <property type="project" value="UniProtKB-KW"/>
</dbReference>
<dbReference type="Pfam" id="PF13439">
    <property type="entry name" value="Glyco_transf_4"/>
    <property type="match status" value="1"/>
</dbReference>
<gene>
    <name evidence="5" type="ORF">EI291_22415</name>
</gene>
<dbReference type="Proteomes" id="UP000273500">
    <property type="component" value="Unassembled WGS sequence"/>
</dbReference>
<evidence type="ECO:0000256" key="2">
    <source>
        <dbReference type="ARBA" id="ARBA00022679"/>
    </source>
</evidence>
<keyword evidence="2 5" id="KW-0808">Transferase</keyword>
<accession>A0A428K9D4</accession>
<keyword evidence="6" id="KW-1185">Reference proteome</keyword>
<evidence type="ECO:0000259" key="4">
    <source>
        <dbReference type="Pfam" id="PF13439"/>
    </source>
</evidence>
<feature type="domain" description="Glycosyl transferase family 1" evidence="3">
    <location>
        <begin position="186"/>
        <end position="346"/>
    </location>
</feature>
<keyword evidence="1" id="KW-0328">Glycosyltransferase</keyword>
<dbReference type="InterPro" id="IPR028098">
    <property type="entry name" value="Glyco_trans_4-like_N"/>
</dbReference>
<dbReference type="AlphaFoldDB" id="A0A428K9D4"/>